<proteinExistence type="predicted"/>
<organism evidence="1 2">
    <name type="scientific">Ladona fulva</name>
    <name type="common">Scarce chaser dragonfly</name>
    <name type="synonym">Libellula fulva</name>
    <dbReference type="NCBI Taxonomy" id="123851"/>
    <lineage>
        <taxon>Eukaryota</taxon>
        <taxon>Metazoa</taxon>
        <taxon>Ecdysozoa</taxon>
        <taxon>Arthropoda</taxon>
        <taxon>Hexapoda</taxon>
        <taxon>Insecta</taxon>
        <taxon>Pterygota</taxon>
        <taxon>Palaeoptera</taxon>
        <taxon>Odonata</taxon>
        <taxon>Epiprocta</taxon>
        <taxon>Anisoptera</taxon>
        <taxon>Libelluloidea</taxon>
        <taxon>Libellulidae</taxon>
        <taxon>Ladona</taxon>
    </lineage>
</organism>
<dbReference type="AlphaFoldDB" id="A0A8K0K3C9"/>
<protein>
    <submittedName>
        <fullName evidence="1">Uncharacterized protein</fullName>
    </submittedName>
</protein>
<dbReference type="EMBL" id="KZ308287">
    <property type="protein sequence ID" value="KAG8226560.1"/>
    <property type="molecule type" value="Genomic_DNA"/>
</dbReference>
<reference evidence="1" key="1">
    <citation type="submission" date="2013-04" db="EMBL/GenBank/DDBJ databases">
        <authorList>
            <person name="Qu J."/>
            <person name="Murali S.C."/>
            <person name="Bandaranaike D."/>
            <person name="Bellair M."/>
            <person name="Blankenburg K."/>
            <person name="Chao H."/>
            <person name="Dinh H."/>
            <person name="Doddapaneni H."/>
            <person name="Downs B."/>
            <person name="Dugan-Rocha S."/>
            <person name="Elkadiri S."/>
            <person name="Gnanaolivu R.D."/>
            <person name="Hernandez B."/>
            <person name="Javaid M."/>
            <person name="Jayaseelan J.C."/>
            <person name="Lee S."/>
            <person name="Li M."/>
            <person name="Ming W."/>
            <person name="Munidasa M."/>
            <person name="Muniz J."/>
            <person name="Nguyen L."/>
            <person name="Ongeri F."/>
            <person name="Osuji N."/>
            <person name="Pu L.-L."/>
            <person name="Puazo M."/>
            <person name="Qu C."/>
            <person name="Quiroz J."/>
            <person name="Raj R."/>
            <person name="Weissenberger G."/>
            <person name="Xin Y."/>
            <person name="Zou X."/>
            <person name="Han Y."/>
            <person name="Richards S."/>
            <person name="Worley K."/>
            <person name="Muzny D."/>
            <person name="Gibbs R."/>
        </authorList>
    </citation>
    <scope>NUCLEOTIDE SEQUENCE</scope>
    <source>
        <strain evidence="1">Sampled in the wild</strain>
    </source>
</reference>
<comment type="caution">
    <text evidence="1">The sequence shown here is derived from an EMBL/GenBank/DDBJ whole genome shotgun (WGS) entry which is preliminary data.</text>
</comment>
<evidence type="ECO:0000313" key="2">
    <source>
        <dbReference type="Proteomes" id="UP000792457"/>
    </source>
</evidence>
<evidence type="ECO:0000313" key="1">
    <source>
        <dbReference type="EMBL" id="KAG8226560.1"/>
    </source>
</evidence>
<dbReference type="Proteomes" id="UP000792457">
    <property type="component" value="Unassembled WGS sequence"/>
</dbReference>
<reference evidence="1" key="2">
    <citation type="submission" date="2017-10" db="EMBL/GenBank/DDBJ databases">
        <title>Ladona fulva Genome sequencing and assembly.</title>
        <authorList>
            <person name="Murali S."/>
            <person name="Richards S."/>
            <person name="Bandaranaike D."/>
            <person name="Bellair M."/>
            <person name="Blankenburg K."/>
            <person name="Chao H."/>
            <person name="Dinh H."/>
            <person name="Doddapaneni H."/>
            <person name="Dugan-Rocha S."/>
            <person name="Elkadiri S."/>
            <person name="Gnanaolivu R."/>
            <person name="Hernandez B."/>
            <person name="Skinner E."/>
            <person name="Javaid M."/>
            <person name="Lee S."/>
            <person name="Li M."/>
            <person name="Ming W."/>
            <person name="Munidasa M."/>
            <person name="Muniz J."/>
            <person name="Nguyen L."/>
            <person name="Hughes D."/>
            <person name="Osuji N."/>
            <person name="Pu L.-L."/>
            <person name="Puazo M."/>
            <person name="Qu C."/>
            <person name="Quiroz J."/>
            <person name="Raj R."/>
            <person name="Weissenberger G."/>
            <person name="Xin Y."/>
            <person name="Zou X."/>
            <person name="Han Y."/>
            <person name="Worley K."/>
            <person name="Muzny D."/>
            <person name="Gibbs R."/>
        </authorList>
    </citation>
    <scope>NUCLEOTIDE SEQUENCE</scope>
    <source>
        <strain evidence="1">Sampled in the wild</strain>
    </source>
</reference>
<accession>A0A8K0K3C9</accession>
<gene>
    <name evidence="1" type="ORF">J437_LFUL000643</name>
</gene>
<dbReference type="OrthoDB" id="6624189at2759"/>
<sequence>MSTNFNVKCLDIIVGVMKSRRLEWAGRGVKMSRERWPKIAMDTIPAGKRPAGRPRKRWIDGVKEHLQLLGAWEEWQQTANNRKE</sequence>
<name>A0A8K0K3C9_LADFU</name>
<keyword evidence="2" id="KW-1185">Reference proteome</keyword>